<feature type="non-terminal residue" evidence="1">
    <location>
        <position position="1"/>
    </location>
</feature>
<evidence type="ECO:0000313" key="2">
    <source>
        <dbReference type="Proteomes" id="UP000250462"/>
    </source>
</evidence>
<keyword evidence="2" id="KW-1185">Reference proteome</keyword>
<protein>
    <submittedName>
        <fullName evidence="1">Uncharacterized protein</fullName>
    </submittedName>
</protein>
<dbReference type="Proteomes" id="UP000250462">
    <property type="component" value="Unassembled WGS sequence"/>
</dbReference>
<dbReference type="AlphaFoldDB" id="A0A329QFS7"/>
<reference evidence="1 2" key="1">
    <citation type="submission" date="2018-06" db="EMBL/GenBank/DDBJ databases">
        <title>Phytoactinopolyspora halophila sp. nov., a novel halophilic actinomycete isolated from a saline soil in China.</title>
        <authorList>
            <person name="Tang S.-K."/>
        </authorList>
    </citation>
    <scope>NUCLEOTIDE SEQUENCE [LARGE SCALE GENOMIC DNA]</scope>
    <source>
        <strain evidence="1 2">YIM 96934</strain>
    </source>
</reference>
<evidence type="ECO:0000313" key="1">
    <source>
        <dbReference type="EMBL" id="RAW09148.1"/>
    </source>
</evidence>
<name>A0A329QFS7_9ACTN</name>
<dbReference type="EMBL" id="QMIG01000071">
    <property type="protein sequence ID" value="RAW09148.1"/>
    <property type="molecule type" value="Genomic_DNA"/>
</dbReference>
<dbReference type="RefSeq" id="WP_158543016.1">
    <property type="nucleotide sequence ID" value="NZ_QMIG01000071.1"/>
</dbReference>
<sequence length="64" mass="6763">CVFDPAVLPQSGTYQIVFDPDAAHTGSLTAQLLTVEAPQVFDLDVLDRAAVLQGFLALADGMDN</sequence>
<dbReference type="OrthoDB" id="574668at2"/>
<gene>
    <name evidence="1" type="ORF">DPM12_22655</name>
</gene>
<accession>A0A329QFS7</accession>
<organism evidence="1 2">
    <name type="scientific">Phytoactinopolyspora halophila</name>
    <dbReference type="NCBI Taxonomy" id="1981511"/>
    <lineage>
        <taxon>Bacteria</taxon>
        <taxon>Bacillati</taxon>
        <taxon>Actinomycetota</taxon>
        <taxon>Actinomycetes</taxon>
        <taxon>Jiangellales</taxon>
        <taxon>Jiangellaceae</taxon>
        <taxon>Phytoactinopolyspora</taxon>
    </lineage>
</organism>
<comment type="caution">
    <text evidence="1">The sequence shown here is derived from an EMBL/GenBank/DDBJ whole genome shotgun (WGS) entry which is preliminary data.</text>
</comment>
<proteinExistence type="predicted"/>